<proteinExistence type="predicted"/>
<keyword evidence="2" id="KW-1185">Reference proteome</keyword>
<dbReference type="Proteomes" id="UP001558613">
    <property type="component" value="Unassembled WGS sequence"/>
</dbReference>
<comment type="caution">
    <text evidence="1">The sequence shown here is derived from an EMBL/GenBank/DDBJ whole genome shotgun (WGS) entry which is preliminary data.</text>
</comment>
<reference evidence="1 2" key="1">
    <citation type="submission" date="2023-09" db="EMBL/GenBank/DDBJ databases">
        <authorList>
            <person name="Wang M."/>
        </authorList>
    </citation>
    <scope>NUCLEOTIDE SEQUENCE [LARGE SCALE GENOMIC DNA]</scope>
    <source>
        <strain evidence="1">GT-2023</strain>
        <tissue evidence="1">Liver</tissue>
    </source>
</reference>
<sequence>MAFTQDKMIDWQFYTLLHTNPDAALKPSLHSALHSLSPLLSLADVNPPCAIMTDTSQPIRRCICCICQCIVKRIKVSCHRHCPRAELDCPLQAERGKTGRGKTERGKRAELHTGGRYGRICLSCLRCRFNQTIHTEGKQTDFLDSFVCNFADSHFNEGSNIF</sequence>
<dbReference type="EMBL" id="JAYMGO010000018">
    <property type="protein sequence ID" value="KAL1257163.1"/>
    <property type="molecule type" value="Genomic_DNA"/>
</dbReference>
<protein>
    <submittedName>
        <fullName evidence="1">Uncharacterized protein</fullName>
    </submittedName>
</protein>
<accession>A0ABR3M0C8</accession>
<organism evidence="1 2">
    <name type="scientific">Cirrhinus molitorella</name>
    <name type="common">mud carp</name>
    <dbReference type="NCBI Taxonomy" id="172907"/>
    <lineage>
        <taxon>Eukaryota</taxon>
        <taxon>Metazoa</taxon>
        <taxon>Chordata</taxon>
        <taxon>Craniata</taxon>
        <taxon>Vertebrata</taxon>
        <taxon>Euteleostomi</taxon>
        <taxon>Actinopterygii</taxon>
        <taxon>Neopterygii</taxon>
        <taxon>Teleostei</taxon>
        <taxon>Ostariophysi</taxon>
        <taxon>Cypriniformes</taxon>
        <taxon>Cyprinidae</taxon>
        <taxon>Labeoninae</taxon>
        <taxon>Labeonini</taxon>
        <taxon>Cirrhinus</taxon>
    </lineage>
</organism>
<evidence type="ECO:0000313" key="2">
    <source>
        <dbReference type="Proteomes" id="UP001558613"/>
    </source>
</evidence>
<gene>
    <name evidence="1" type="ORF">QQF64_012708</name>
</gene>
<evidence type="ECO:0000313" key="1">
    <source>
        <dbReference type="EMBL" id="KAL1257163.1"/>
    </source>
</evidence>
<name>A0ABR3M0C8_9TELE</name>